<evidence type="ECO:0000313" key="2">
    <source>
        <dbReference type="EMBL" id="KAI5330158.1"/>
    </source>
</evidence>
<sequence length="99" mass="11380">MKSVELTSTEELKEEKLKAKEEAEDLAQEMAELRYRMTGLLEEECKRRACIEQASLHRIAELESTRIEVQIRSVSVSSERTHLKRAKVMKILCCSPASQ</sequence>
<feature type="coiled-coil region" evidence="1">
    <location>
        <begin position="6"/>
        <end position="43"/>
    </location>
</feature>
<name>A0AAD4Z336_PRUDU</name>
<evidence type="ECO:0000313" key="3">
    <source>
        <dbReference type="Proteomes" id="UP001054821"/>
    </source>
</evidence>
<evidence type="ECO:0000256" key="1">
    <source>
        <dbReference type="SAM" id="Coils"/>
    </source>
</evidence>
<dbReference type="EMBL" id="JAJFAZ020000005">
    <property type="protein sequence ID" value="KAI5330158.1"/>
    <property type="molecule type" value="Genomic_DNA"/>
</dbReference>
<accession>A0AAD4Z336</accession>
<keyword evidence="1" id="KW-0175">Coiled coil</keyword>
<comment type="caution">
    <text evidence="2">The sequence shown here is derived from an EMBL/GenBank/DDBJ whole genome shotgun (WGS) entry which is preliminary data.</text>
</comment>
<protein>
    <submittedName>
        <fullName evidence="2">Uncharacterized protein</fullName>
    </submittedName>
</protein>
<dbReference type="Proteomes" id="UP001054821">
    <property type="component" value="Chromosome 5"/>
</dbReference>
<dbReference type="PANTHER" id="PTHR36390">
    <property type="entry name" value="MYOSIN HEAVY CHAIN-LIKE PROTEIN"/>
    <property type="match status" value="1"/>
</dbReference>
<organism evidence="2 3">
    <name type="scientific">Prunus dulcis</name>
    <name type="common">Almond</name>
    <name type="synonym">Amygdalus dulcis</name>
    <dbReference type="NCBI Taxonomy" id="3755"/>
    <lineage>
        <taxon>Eukaryota</taxon>
        <taxon>Viridiplantae</taxon>
        <taxon>Streptophyta</taxon>
        <taxon>Embryophyta</taxon>
        <taxon>Tracheophyta</taxon>
        <taxon>Spermatophyta</taxon>
        <taxon>Magnoliopsida</taxon>
        <taxon>eudicotyledons</taxon>
        <taxon>Gunneridae</taxon>
        <taxon>Pentapetalae</taxon>
        <taxon>rosids</taxon>
        <taxon>fabids</taxon>
        <taxon>Rosales</taxon>
        <taxon>Rosaceae</taxon>
        <taxon>Amygdaloideae</taxon>
        <taxon>Amygdaleae</taxon>
        <taxon>Prunus</taxon>
    </lineage>
</organism>
<dbReference type="AlphaFoldDB" id="A0AAD4Z336"/>
<keyword evidence="3" id="KW-1185">Reference proteome</keyword>
<reference evidence="2 3" key="1">
    <citation type="journal article" date="2022" name="G3 (Bethesda)">
        <title>Whole-genome sequence and methylome profiling of the almond [Prunus dulcis (Mill.) D.A. Webb] cultivar 'Nonpareil'.</title>
        <authorList>
            <person name="D'Amico-Willman K.M."/>
            <person name="Ouma W.Z."/>
            <person name="Meulia T."/>
            <person name="Sideli G.M."/>
            <person name="Gradziel T.M."/>
            <person name="Fresnedo-Ramirez J."/>
        </authorList>
    </citation>
    <scope>NUCLEOTIDE SEQUENCE [LARGE SCALE GENOMIC DNA]</scope>
    <source>
        <strain evidence="2">Clone GOH B32 T37-40</strain>
    </source>
</reference>
<proteinExistence type="predicted"/>
<gene>
    <name evidence="2" type="ORF">L3X38_029556</name>
</gene>
<dbReference type="PANTHER" id="PTHR36390:SF1">
    <property type="entry name" value="MYOSIN HEAVY CHAIN-LIKE PROTEIN"/>
    <property type="match status" value="1"/>
</dbReference>